<reference evidence="7" key="1">
    <citation type="journal article" date="2020" name="Stud. Mycol.">
        <title>101 Dothideomycetes genomes: a test case for predicting lifestyles and emergence of pathogens.</title>
        <authorList>
            <person name="Haridas S."/>
            <person name="Albert R."/>
            <person name="Binder M."/>
            <person name="Bloem J."/>
            <person name="Labutti K."/>
            <person name="Salamov A."/>
            <person name="Andreopoulos B."/>
            <person name="Baker S."/>
            <person name="Barry K."/>
            <person name="Bills G."/>
            <person name="Bluhm B."/>
            <person name="Cannon C."/>
            <person name="Castanera R."/>
            <person name="Culley D."/>
            <person name="Daum C."/>
            <person name="Ezra D."/>
            <person name="Gonzalez J."/>
            <person name="Henrissat B."/>
            <person name="Kuo A."/>
            <person name="Liang C."/>
            <person name="Lipzen A."/>
            <person name="Lutzoni F."/>
            <person name="Magnuson J."/>
            <person name="Mondo S."/>
            <person name="Nolan M."/>
            <person name="Ohm R."/>
            <person name="Pangilinan J."/>
            <person name="Park H.-J."/>
            <person name="Ramirez L."/>
            <person name="Alfaro M."/>
            <person name="Sun H."/>
            <person name="Tritt A."/>
            <person name="Yoshinaga Y."/>
            <person name="Zwiers L.-H."/>
            <person name="Turgeon B."/>
            <person name="Goodwin S."/>
            <person name="Spatafora J."/>
            <person name="Crous P."/>
            <person name="Grigoriev I."/>
        </authorList>
    </citation>
    <scope>NUCLEOTIDE SEQUENCE</scope>
    <source>
        <strain evidence="7">CBS 133067</strain>
    </source>
</reference>
<evidence type="ECO:0000259" key="6">
    <source>
        <dbReference type="PROSITE" id="PS50023"/>
    </source>
</evidence>
<dbReference type="CDD" id="cd08368">
    <property type="entry name" value="LIM"/>
    <property type="match status" value="1"/>
</dbReference>
<dbReference type="CDD" id="cd09397">
    <property type="entry name" value="LIM1_UF1"/>
    <property type="match status" value="1"/>
</dbReference>
<feature type="compositionally biased region" description="Polar residues" evidence="5">
    <location>
        <begin position="231"/>
        <end position="252"/>
    </location>
</feature>
<evidence type="ECO:0000256" key="4">
    <source>
        <dbReference type="PROSITE-ProRule" id="PRU00125"/>
    </source>
</evidence>
<feature type="compositionally biased region" description="Polar residues" evidence="5">
    <location>
        <begin position="128"/>
        <end position="139"/>
    </location>
</feature>
<dbReference type="InterPro" id="IPR050604">
    <property type="entry name" value="PDZ-LIM_domain"/>
</dbReference>
<feature type="domain" description="LIM zinc-binding" evidence="6">
    <location>
        <begin position="554"/>
        <end position="617"/>
    </location>
</feature>
<protein>
    <recommendedName>
        <fullName evidence="6">LIM zinc-binding domain-containing protein</fullName>
    </recommendedName>
</protein>
<gene>
    <name evidence="7" type="ORF">NA57DRAFT_51640</name>
</gene>
<dbReference type="PANTHER" id="PTHR24214:SF38">
    <property type="entry name" value="PDZ AND LIM DOMAIN PROTEIN ZASP-RELATED"/>
    <property type="match status" value="1"/>
</dbReference>
<evidence type="ECO:0000256" key="3">
    <source>
        <dbReference type="ARBA" id="ARBA00023038"/>
    </source>
</evidence>
<feature type="region of interest" description="Disordered" evidence="5">
    <location>
        <begin position="44"/>
        <end position="473"/>
    </location>
</feature>
<dbReference type="GO" id="GO:0003779">
    <property type="term" value="F:actin binding"/>
    <property type="evidence" value="ECO:0007669"/>
    <property type="project" value="TreeGrafter"/>
</dbReference>
<feature type="compositionally biased region" description="Pro residues" evidence="5">
    <location>
        <begin position="439"/>
        <end position="450"/>
    </location>
</feature>
<feature type="compositionally biased region" description="Polar residues" evidence="5">
    <location>
        <begin position="302"/>
        <end position="317"/>
    </location>
</feature>
<feature type="compositionally biased region" description="Low complexity" evidence="5">
    <location>
        <begin position="387"/>
        <end position="404"/>
    </location>
</feature>
<dbReference type="AlphaFoldDB" id="A0A9P4INN9"/>
<comment type="caution">
    <text evidence="7">The sequence shown here is derived from an EMBL/GenBank/DDBJ whole genome shotgun (WGS) entry which is preliminary data.</text>
</comment>
<evidence type="ECO:0000313" key="7">
    <source>
        <dbReference type="EMBL" id="KAF2104841.1"/>
    </source>
</evidence>
<keyword evidence="1 4" id="KW-0479">Metal-binding</keyword>
<dbReference type="SUPFAM" id="SSF57716">
    <property type="entry name" value="Glucocorticoid receptor-like (DNA-binding domain)"/>
    <property type="match status" value="1"/>
</dbReference>
<dbReference type="GO" id="GO:0030036">
    <property type="term" value="P:actin cytoskeleton organization"/>
    <property type="evidence" value="ECO:0007669"/>
    <property type="project" value="TreeGrafter"/>
</dbReference>
<proteinExistence type="predicted"/>
<dbReference type="EMBL" id="ML978121">
    <property type="protein sequence ID" value="KAF2104841.1"/>
    <property type="molecule type" value="Genomic_DNA"/>
</dbReference>
<dbReference type="Pfam" id="PF00412">
    <property type="entry name" value="LIM"/>
    <property type="match status" value="2"/>
</dbReference>
<sequence length="715" mass="77770">MTALADHVCGDAASSLPKKSLAMNFFDRLAGTANAAPTPKVELVAKPARSMPPPRIDAAAANRPFLQPPQATPMSSYSSNYANSPQTPSHDPKSPAARSYSSFKRNPHGPPSPDMTLGYDNPFPPFPSNSYRDTASTKSPRAREPMSPNPPRNPRLYDNVKADLPLMSPGESVMRRAKSIKPGPFDSRRAFEDNKADTSTESTAGHRRSKTTESVKDIRNRSGQDILRRPSTANSQKDQGSIYSELSKSNPYDDQPPVPELPRAQPAVAQRSMRPTEQIDRFLEQLQSDGTYEPALPPPSPMRSQTDPLPRAPTSNPYFDEPSTLGAGPSAPLPEPPSLRPQASRSRSRTDGRINGAPPVPIMPDIQKQFPGIGAHSPTESASSDGSMFSSHTSQSSRSSPPNSDAGWSRRPSDASNAAPVERDPYTHNRGRSGTVTGRPPPSAPEPPLPQSRERSRTMNGNAPPPFRKPSRDIDESVITDPAVQMADGAFGSSRPPLRPSNTSPTIPTFAANVNASPPRTKPDPVFRPPNRSATEPISALADLRRKPTGTARSPCRGCGALIIGRAIKAADGRLTGRWHKECFTCTTCDSPFPNSDFYVIKDQPYCQLHYHQLNNSLCGTCDTGIEGQYLETDKGKKYHKTCFTCTVCDLPLRDEYYEVKEKQYCERHAWAVAQRNAGLDPNNMGIGGRFRGGGLGTGTGTGMMEKRTTRMLFM</sequence>
<dbReference type="Gene3D" id="2.10.110.10">
    <property type="entry name" value="Cysteine Rich Protein"/>
    <property type="match status" value="2"/>
</dbReference>
<dbReference type="InterPro" id="IPR001781">
    <property type="entry name" value="Znf_LIM"/>
</dbReference>
<feature type="compositionally biased region" description="Polar residues" evidence="5">
    <location>
        <begin position="72"/>
        <end position="89"/>
    </location>
</feature>
<dbReference type="PANTHER" id="PTHR24214">
    <property type="entry name" value="PDZ AND LIM DOMAIN PROTEIN ZASP"/>
    <property type="match status" value="1"/>
</dbReference>
<keyword evidence="2 4" id="KW-0862">Zinc</keyword>
<keyword evidence="3 4" id="KW-0440">LIM domain</keyword>
<evidence type="ECO:0000256" key="1">
    <source>
        <dbReference type="ARBA" id="ARBA00022723"/>
    </source>
</evidence>
<dbReference type="PROSITE" id="PS50023">
    <property type="entry name" value="LIM_DOMAIN_2"/>
    <property type="match status" value="2"/>
</dbReference>
<feature type="domain" description="LIM zinc-binding" evidence="6">
    <location>
        <begin position="618"/>
        <end position="676"/>
    </location>
</feature>
<dbReference type="SMART" id="SM00132">
    <property type="entry name" value="LIM"/>
    <property type="match status" value="2"/>
</dbReference>
<dbReference type="GO" id="GO:0046872">
    <property type="term" value="F:metal ion binding"/>
    <property type="evidence" value="ECO:0007669"/>
    <property type="project" value="UniProtKB-KW"/>
</dbReference>
<organism evidence="7 8">
    <name type="scientific">Rhizodiscina lignyota</name>
    <dbReference type="NCBI Taxonomy" id="1504668"/>
    <lineage>
        <taxon>Eukaryota</taxon>
        <taxon>Fungi</taxon>
        <taxon>Dikarya</taxon>
        <taxon>Ascomycota</taxon>
        <taxon>Pezizomycotina</taxon>
        <taxon>Dothideomycetes</taxon>
        <taxon>Pleosporomycetidae</taxon>
        <taxon>Aulographales</taxon>
        <taxon>Rhizodiscinaceae</taxon>
        <taxon>Rhizodiscina</taxon>
    </lineage>
</organism>
<keyword evidence="8" id="KW-1185">Reference proteome</keyword>
<feature type="compositionally biased region" description="Polar residues" evidence="5">
    <location>
        <begin position="500"/>
        <end position="518"/>
    </location>
</feature>
<dbReference type="GO" id="GO:0030695">
    <property type="term" value="F:GTPase regulator activity"/>
    <property type="evidence" value="ECO:0007669"/>
    <property type="project" value="UniProtKB-ARBA"/>
</dbReference>
<evidence type="ECO:0000256" key="5">
    <source>
        <dbReference type="SAM" id="MobiDB-lite"/>
    </source>
</evidence>
<evidence type="ECO:0000256" key="2">
    <source>
        <dbReference type="ARBA" id="ARBA00022833"/>
    </source>
</evidence>
<dbReference type="GO" id="GO:0001725">
    <property type="term" value="C:stress fiber"/>
    <property type="evidence" value="ECO:0007669"/>
    <property type="project" value="TreeGrafter"/>
</dbReference>
<feature type="compositionally biased region" description="Basic and acidic residues" evidence="5">
    <location>
        <begin position="210"/>
        <end position="228"/>
    </location>
</feature>
<accession>A0A9P4INN9</accession>
<feature type="compositionally biased region" description="Basic and acidic residues" evidence="5">
    <location>
        <begin position="186"/>
        <end position="198"/>
    </location>
</feature>
<dbReference type="PROSITE" id="PS00478">
    <property type="entry name" value="LIM_DOMAIN_1"/>
    <property type="match status" value="1"/>
</dbReference>
<feature type="region of interest" description="Disordered" evidence="5">
    <location>
        <begin position="487"/>
        <end position="551"/>
    </location>
</feature>
<dbReference type="GO" id="GO:0051371">
    <property type="term" value="F:muscle alpha-actinin binding"/>
    <property type="evidence" value="ECO:0007669"/>
    <property type="project" value="TreeGrafter"/>
</dbReference>
<name>A0A9P4INN9_9PEZI</name>
<evidence type="ECO:0000313" key="8">
    <source>
        <dbReference type="Proteomes" id="UP000799772"/>
    </source>
</evidence>
<dbReference type="GO" id="GO:0031941">
    <property type="term" value="C:filamentous actin"/>
    <property type="evidence" value="ECO:0007669"/>
    <property type="project" value="TreeGrafter"/>
</dbReference>
<dbReference type="OrthoDB" id="1112565at2759"/>
<dbReference type="Proteomes" id="UP000799772">
    <property type="component" value="Unassembled WGS sequence"/>
</dbReference>